<gene>
    <name evidence="1" type="ORF">MECH1_V1_2270</name>
</gene>
<name>A0ABP1CA92_9GAMM</name>
<dbReference type="EMBL" id="OZ026884">
    <property type="protein sequence ID" value="CAL1241046.1"/>
    <property type="molecule type" value="Genomic_DNA"/>
</dbReference>
<reference evidence="1 2" key="1">
    <citation type="submission" date="2024-04" db="EMBL/GenBank/DDBJ databases">
        <authorList>
            <person name="Cremers G."/>
        </authorList>
    </citation>
    <scope>NUCLEOTIDE SEQUENCE [LARGE SCALE GENOMIC DNA]</scope>
    <source>
        <strain evidence="1">MeCH1-AG</strain>
    </source>
</reference>
<protein>
    <submittedName>
        <fullName evidence="1">Uncharacterized protein</fullName>
    </submittedName>
</protein>
<sequence length="179" mass="19142">MKQVGTPVRPPEASFVIRGITAPASLKLALSTRVNSRLPAVIRGITAPASLKRGSRRPGGPGPLRYPGHNCPGLIEAYAIYSATYVLPNSYPGHNCPGLIEAILAIPKSERRALGYPGHNCPGLIEAHQRVSRRPCCSLVIRGITAPASLKPQIIDMKCFGLKLRYPGHNCPGLIEAPQ</sequence>
<evidence type="ECO:0000313" key="2">
    <source>
        <dbReference type="Proteomes" id="UP001497493"/>
    </source>
</evidence>
<accession>A0ABP1CA92</accession>
<dbReference type="Proteomes" id="UP001497493">
    <property type="component" value="Chromosome"/>
</dbReference>
<keyword evidence="2" id="KW-1185">Reference proteome</keyword>
<evidence type="ECO:0000313" key="1">
    <source>
        <dbReference type="EMBL" id="CAL1241046.1"/>
    </source>
</evidence>
<proteinExistence type="predicted"/>
<organism evidence="1 2">
    <name type="scientific">Candidatus Methylocalor cossyra</name>
    <dbReference type="NCBI Taxonomy" id="3108543"/>
    <lineage>
        <taxon>Bacteria</taxon>
        <taxon>Pseudomonadati</taxon>
        <taxon>Pseudomonadota</taxon>
        <taxon>Gammaproteobacteria</taxon>
        <taxon>Methylococcales</taxon>
        <taxon>Methylococcaceae</taxon>
        <taxon>Candidatus Methylocalor</taxon>
    </lineage>
</organism>